<organism evidence="1">
    <name type="scientific">Candidatus Methanophaga sp. ANME-1 ERB7</name>
    <dbReference type="NCBI Taxonomy" id="2759913"/>
    <lineage>
        <taxon>Archaea</taxon>
        <taxon>Methanobacteriati</taxon>
        <taxon>Methanobacteriota</taxon>
        <taxon>Stenosarchaea group</taxon>
        <taxon>Methanomicrobia</taxon>
        <taxon>Candidatus Methanophagales</taxon>
        <taxon>Candidatus Methanophagaceae</taxon>
        <taxon>Candidatus Methanophaga</taxon>
    </lineage>
</organism>
<accession>A0A7G9ZCJ4</accession>
<protein>
    <submittedName>
        <fullName evidence="1">Uncharacterized protein</fullName>
    </submittedName>
</protein>
<proteinExistence type="predicted"/>
<dbReference type="EMBL" id="MT631709">
    <property type="protein sequence ID" value="QNO57978.1"/>
    <property type="molecule type" value="Genomic_DNA"/>
</dbReference>
<sequence length="33" mass="3843">MQSKGSIVYLVTFTEYALINLKGNNCNIKRYIF</sequence>
<dbReference type="AlphaFoldDB" id="A0A7G9ZCJ4"/>
<reference evidence="1" key="1">
    <citation type="submission" date="2020-06" db="EMBL/GenBank/DDBJ databases">
        <title>Unique genomic features of the anaerobic methanotrophic archaea.</title>
        <authorList>
            <person name="Chadwick G.L."/>
            <person name="Skennerton C.T."/>
            <person name="Laso-Perez R."/>
            <person name="Leu A.O."/>
            <person name="Speth D.R."/>
            <person name="Yu H."/>
            <person name="Morgan-Lang C."/>
            <person name="Hatzenpichler R."/>
            <person name="Goudeau D."/>
            <person name="Malmstrom R."/>
            <person name="Brazelton W.J."/>
            <person name="Woyke T."/>
            <person name="Hallam S.J."/>
            <person name="Tyson G.W."/>
            <person name="Wegener G."/>
            <person name="Boetius A."/>
            <person name="Orphan V."/>
        </authorList>
    </citation>
    <scope>NUCLEOTIDE SEQUENCE</scope>
</reference>
<evidence type="ECO:0000313" key="1">
    <source>
        <dbReference type="EMBL" id="QNO57978.1"/>
    </source>
</evidence>
<gene>
    <name evidence="1" type="ORF">NNIPPFBB_00023</name>
</gene>
<name>A0A7G9ZCJ4_9EURY</name>